<keyword evidence="2" id="KW-0812">Transmembrane</keyword>
<evidence type="ECO:0000256" key="1">
    <source>
        <dbReference type="SAM" id="MobiDB-lite"/>
    </source>
</evidence>
<keyword evidence="4" id="KW-1185">Reference proteome</keyword>
<protein>
    <recommendedName>
        <fullName evidence="5">Transmembrane protein</fullName>
    </recommendedName>
</protein>
<evidence type="ECO:0000256" key="2">
    <source>
        <dbReference type="SAM" id="Phobius"/>
    </source>
</evidence>
<accession>A0AAV8SVS5</accession>
<comment type="caution">
    <text evidence="3">The sequence shown here is derived from an EMBL/GenBank/DDBJ whole genome shotgun (WGS) entry which is preliminary data.</text>
</comment>
<feature type="transmembrane region" description="Helical" evidence="2">
    <location>
        <begin position="20"/>
        <end position="43"/>
    </location>
</feature>
<reference evidence="3 4" key="1">
    <citation type="submission" date="2021-09" db="EMBL/GenBank/DDBJ databases">
        <title>Genomic insights and catalytic innovation underlie evolution of tropane alkaloids biosynthesis.</title>
        <authorList>
            <person name="Wang Y.-J."/>
            <person name="Tian T."/>
            <person name="Huang J.-P."/>
            <person name="Huang S.-X."/>
        </authorList>
    </citation>
    <scope>NUCLEOTIDE SEQUENCE [LARGE SCALE GENOMIC DNA]</scope>
    <source>
        <strain evidence="3">KIB-2018</strain>
        <tissue evidence="3">Leaf</tissue>
    </source>
</reference>
<organism evidence="3 4">
    <name type="scientific">Erythroxylum novogranatense</name>
    <dbReference type="NCBI Taxonomy" id="1862640"/>
    <lineage>
        <taxon>Eukaryota</taxon>
        <taxon>Viridiplantae</taxon>
        <taxon>Streptophyta</taxon>
        <taxon>Embryophyta</taxon>
        <taxon>Tracheophyta</taxon>
        <taxon>Spermatophyta</taxon>
        <taxon>Magnoliopsida</taxon>
        <taxon>eudicotyledons</taxon>
        <taxon>Gunneridae</taxon>
        <taxon>Pentapetalae</taxon>
        <taxon>rosids</taxon>
        <taxon>fabids</taxon>
        <taxon>Malpighiales</taxon>
        <taxon>Erythroxylaceae</taxon>
        <taxon>Erythroxylum</taxon>
    </lineage>
</organism>
<sequence length="62" mass="6565">MVRDWKMTVRADEGLNRAVLLFWFLLITLSIIITIIFSCAGGASKDESSPTRTGAGCGGCGG</sequence>
<feature type="region of interest" description="Disordered" evidence="1">
    <location>
        <begin position="42"/>
        <end position="62"/>
    </location>
</feature>
<keyword evidence="2" id="KW-1133">Transmembrane helix</keyword>
<evidence type="ECO:0008006" key="5">
    <source>
        <dbReference type="Google" id="ProtNLM"/>
    </source>
</evidence>
<gene>
    <name evidence="3" type="ORF">K2173_000263</name>
</gene>
<evidence type="ECO:0000313" key="4">
    <source>
        <dbReference type="Proteomes" id="UP001159364"/>
    </source>
</evidence>
<keyword evidence="2" id="KW-0472">Membrane</keyword>
<name>A0AAV8SVS5_9ROSI</name>
<dbReference type="AlphaFoldDB" id="A0AAV8SVS5"/>
<dbReference type="PANTHER" id="PTHR37199:SF5">
    <property type="entry name" value="TRANSMEMBRANE PROTEIN"/>
    <property type="match status" value="1"/>
</dbReference>
<evidence type="ECO:0000313" key="3">
    <source>
        <dbReference type="EMBL" id="KAJ8758542.1"/>
    </source>
</evidence>
<dbReference type="EMBL" id="JAIWQS010000007">
    <property type="protein sequence ID" value="KAJ8758542.1"/>
    <property type="molecule type" value="Genomic_DNA"/>
</dbReference>
<dbReference type="PANTHER" id="PTHR37199">
    <property type="entry name" value="TRANSMEMBRANE PROTEIN"/>
    <property type="match status" value="1"/>
</dbReference>
<dbReference type="Proteomes" id="UP001159364">
    <property type="component" value="Linkage Group LG07"/>
</dbReference>
<proteinExistence type="predicted"/>